<dbReference type="EMBL" id="KN549435">
    <property type="protein sequence ID" value="KHJ97565.1"/>
    <property type="molecule type" value="Genomic_DNA"/>
</dbReference>
<name>A0A0B1TQA1_OESDE</name>
<evidence type="ECO:0000313" key="3">
    <source>
        <dbReference type="Proteomes" id="UP000053660"/>
    </source>
</evidence>
<gene>
    <name evidence="2" type="ORF">OESDEN_02456</name>
</gene>
<evidence type="ECO:0000313" key="2">
    <source>
        <dbReference type="EMBL" id="KHJ97565.1"/>
    </source>
</evidence>
<organism evidence="2 3">
    <name type="scientific">Oesophagostomum dentatum</name>
    <name type="common">Nodular worm</name>
    <dbReference type="NCBI Taxonomy" id="61180"/>
    <lineage>
        <taxon>Eukaryota</taxon>
        <taxon>Metazoa</taxon>
        <taxon>Ecdysozoa</taxon>
        <taxon>Nematoda</taxon>
        <taxon>Chromadorea</taxon>
        <taxon>Rhabditida</taxon>
        <taxon>Rhabditina</taxon>
        <taxon>Rhabditomorpha</taxon>
        <taxon>Strongyloidea</taxon>
        <taxon>Strongylidae</taxon>
        <taxon>Oesophagostomum</taxon>
    </lineage>
</organism>
<sequence>MPLHCFFNSLWHSLMDVVAKAFRALKRAITRGDDYIISKYENTLLPEEMLDTSATEAILIDEPVRGGKSFRKETSTMNPSLESSRETERDTSFISHTL</sequence>
<keyword evidence="3" id="KW-1185">Reference proteome</keyword>
<accession>A0A0B1TQA1</accession>
<protein>
    <submittedName>
        <fullName evidence="2">Uncharacterized protein</fullName>
    </submittedName>
</protein>
<dbReference type="AlphaFoldDB" id="A0A0B1TQA1"/>
<evidence type="ECO:0000256" key="1">
    <source>
        <dbReference type="SAM" id="MobiDB-lite"/>
    </source>
</evidence>
<feature type="region of interest" description="Disordered" evidence="1">
    <location>
        <begin position="68"/>
        <end position="98"/>
    </location>
</feature>
<dbReference type="Proteomes" id="UP000053660">
    <property type="component" value="Unassembled WGS sequence"/>
</dbReference>
<proteinExistence type="predicted"/>
<reference evidence="2 3" key="1">
    <citation type="submission" date="2014-03" db="EMBL/GenBank/DDBJ databases">
        <title>Draft genome of the hookworm Oesophagostomum dentatum.</title>
        <authorList>
            <person name="Mitreva M."/>
        </authorList>
    </citation>
    <scope>NUCLEOTIDE SEQUENCE [LARGE SCALE GENOMIC DNA]</scope>
    <source>
        <strain evidence="2 3">OD-Hann</strain>
    </source>
</reference>